<name>A0A2I9DVL7_9DEIO</name>
<feature type="region of interest" description="Disordered" evidence="11">
    <location>
        <begin position="46"/>
        <end position="70"/>
    </location>
</feature>
<dbReference type="PROSITE" id="PS50109">
    <property type="entry name" value="HIS_KIN"/>
    <property type="match status" value="1"/>
</dbReference>
<evidence type="ECO:0000259" key="12">
    <source>
        <dbReference type="PROSITE" id="PS50109"/>
    </source>
</evidence>
<evidence type="ECO:0000256" key="4">
    <source>
        <dbReference type="ARBA" id="ARBA00022553"/>
    </source>
</evidence>
<dbReference type="InterPro" id="IPR003661">
    <property type="entry name" value="HisK_dim/P_dom"/>
</dbReference>
<keyword evidence="9" id="KW-0902">Two-component regulatory system</keyword>
<evidence type="ECO:0000313" key="14">
    <source>
        <dbReference type="EMBL" id="GBF04515.1"/>
    </source>
</evidence>
<dbReference type="RefSeq" id="WP_012173337.1">
    <property type="nucleotide sequence ID" value="NZ_BFAG01000002.1"/>
</dbReference>
<keyword evidence="4" id="KW-0597">Phosphoprotein</keyword>
<dbReference type="InterPro" id="IPR004358">
    <property type="entry name" value="Sig_transdc_His_kin-like_C"/>
</dbReference>
<evidence type="ECO:0000256" key="7">
    <source>
        <dbReference type="ARBA" id="ARBA00022777"/>
    </source>
</evidence>
<organism evidence="14 15">
    <name type="scientific">Deinococcus aerius</name>
    <dbReference type="NCBI Taxonomy" id="200253"/>
    <lineage>
        <taxon>Bacteria</taxon>
        <taxon>Thermotogati</taxon>
        <taxon>Deinococcota</taxon>
        <taxon>Deinococci</taxon>
        <taxon>Deinococcales</taxon>
        <taxon>Deinococcaceae</taxon>
        <taxon>Deinococcus</taxon>
    </lineage>
</organism>
<dbReference type="InterPro" id="IPR003660">
    <property type="entry name" value="HAMP_dom"/>
</dbReference>
<evidence type="ECO:0000256" key="6">
    <source>
        <dbReference type="ARBA" id="ARBA00022692"/>
    </source>
</evidence>
<dbReference type="InterPro" id="IPR036890">
    <property type="entry name" value="HATPase_C_sf"/>
</dbReference>
<evidence type="ECO:0000256" key="8">
    <source>
        <dbReference type="ARBA" id="ARBA00022989"/>
    </source>
</evidence>
<dbReference type="InterPro" id="IPR050428">
    <property type="entry name" value="TCS_sensor_his_kinase"/>
</dbReference>
<dbReference type="InterPro" id="IPR036097">
    <property type="entry name" value="HisK_dim/P_sf"/>
</dbReference>
<protein>
    <recommendedName>
        <fullName evidence="3">histidine kinase</fullName>
        <ecNumber evidence="3">2.7.13.3</ecNumber>
    </recommendedName>
</protein>
<dbReference type="Pfam" id="PF00672">
    <property type="entry name" value="HAMP"/>
    <property type="match status" value="1"/>
</dbReference>
<keyword evidence="15" id="KW-1185">Reference proteome</keyword>
<dbReference type="EMBL" id="BFAG01000002">
    <property type="protein sequence ID" value="GBF04515.1"/>
    <property type="molecule type" value="Genomic_DNA"/>
</dbReference>
<dbReference type="SUPFAM" id="SSF47384">
    <property type="entry name" value="Homodimeric domain of signal transducing histidine kinase"/>
    <property type="match status" value="1"/>
</dbReference>
<evidence type="ECO:0000256" key="11">
    <source>
        <dbReference type="SAM" id="MobiDB-lite"/>
    </source>
</evidence>
<dbReference type="SMART" id="SM00387">
    <property type="entry name" value="HATPase_c"/>
    <property type="match status" value="1"/>
</dbReference>
<keyword evidence="5" id="KW-0808">Transferase</keyword>
<dbReference type="PROSITE" id="PS50885">
    <property type="entry name" value="HAMP"/>
    <property type="match status" value="1"/>
</dbReference>
<dbReference type="GO" id="GO:0016020">
    <property type="term" value="C:membrane"/>
    <property type="evidence" value="ECO:0007669"/>
    <property type="project" value="UniProtKB-SubCell"/>
</dbReference>
<dbReference type="PANTHER" id="PTHR45436">
    <property type="entry name" value="SENSOR HISTIDINE KINASE YKOH"/>
    <property type="match status" value="1"/>
</dbReference>
<keyword evidence="8" id="KW-1133">Transmembrane helix</keyword>
<feature type="domain" description="Histidine kinase" evidence="12">
    <location>
        <begin position="215"/>
        <end position="411"/>
    </location>
</feature>
<evidence type="ECO:0000256" key="1">
    <source>
        <dbReference type="ARBA" id="ARBA00000085"/>
    </source>
</evidence>
<dbReference type="CDD" id="cd00082">
    <property type="entry name" value="HisKA"/>
    <property type="match status" value="1"/>
</dbReference>
<dbReference type="SMART" id="SM00304">
    <property type="entry name" value="HAMP"/>
    <property type="match status" value="1"/>
</dbReference>
<dbReference type="PANTHER" id="PTHR45436:SF5">
    <property type="entry name" value="SENSOR HISTIDINE KINASE TRCS"/>
    <property type="match status" value="1"/>
</dbReference>
<dbReference type="CDD" id="cd06225">
    <property type="entry name" value="HAMP"/>
    <property type="match status" value="1"/>
</dbReference>
<evidence type="ECO:0000259" key="13">
    <source>
        <dbReference type="PROSITE" id="PS50885"/>
    </source>
</evidence>
<dbReference type="SUPFAM" id="SSF55874">
    <property type="entry name" value="ATPase domain of HSP90 chaperone/DNA topoisomerase II/histidine kinase"/>
    <property type="match status" value="1"/>
</dbReference>
<dbReference type="Gene3D" id="1.10.287.130">
    <property type="match status" value="1"/>
</dbReference>
<accession>A0A2I9DVL7</accession>
<dbReference type="EC" id="2.7.13.3" evidence="3"/>
<dbReference type="Proteomes" id="UP000236569">
    <property type="component" value="Unassembled WGS sequence"/>
</dbReference>
<dbReference type="Pfam" id="PF00512">
    <property type="entry name" value="HisKA"/>
    <property type="match status" value="1"/>
</dbReference>
<dbReference type="Gene3D" id="6.10.340.10">
    <property type="match status" value="1"/>
</dbReference>
<proteinExistence type="predicted"/>
<dbReference type="Pfam" id="PF02518">
    <property type="entry name" value="HATPase_c"/>
    <property type="match status" value="1"/>
</dbReference>
<dbReference type="GO" id="GO:0000155">
    <property type="term" value="F:phosphorelay sensor kinase activity"/>
    <property type="evidence" value="ECO:0007669"/>
    <property type="project" value="InterPro"/>
</dbReference>
<comment type="subcellular location">
    <subcellularLocation>
        <location evidence="2">Membrane</location>
    </subcellularLocation>
</comment>
<evidence type="ECO:0000256" key="3">
    <source>
        <dbReference type="ARBA" id="ARBA00012438"/>
    </source>
</evidence>
<keyword evidence="6" id="KW-0812">Transmembrane</keyword>
<evidence type="ECO:0000256" key="9">
    <source>
        <dbReference type="ARBA" id="ARBA00023012"/>
    </source>
</evidence>
<dbReference type="SUPFAM" id="SSF158472">
    <property type="entry name" value="HAMP domain-like"/>
    <property type="match status" value="1"/>
</dbReference>
<dbReference type="CDD" id="cd00075">
    <property type="entry name" value="HATPase"/>
    <property type="match status" value="1"/>
</dbReference>
<dbReference type="Gene3D" id="3.30.565.10">
    <property type="entry name" value="Histidine kinase-like ATPase, C-terminal domain"/>
    <property type="match status" value="1"/>
</dbReference>
<comment type="caution">
    <text evidence="14">The sequence shown here is derived from an EMBL/GenBank/DDBJ whole genome shotgun (WGS) entry which is preliminary data.</text>
</comment>
<keyword evidence="7 14" id="KW-0418">Kinase</keyword>
<evidence type="ECO:0000256" key="10">
    <source>
        <dbReference type="ARBA" id="ARBA00023136"/>
    </source>
</evidence>
<evidence type="ECO:0000256" key="2">
    <source>
        <dbReference type="ARBA" id="ARBA00004370"/>
    </source>
</evidence>
<gene>
    <name evidence="14" type="ORF">DAERI_020112</name>
</gene>
<dbReference type="SMART" id="SM00388">
    <property type="entry name" value="HisKA"/>
    <property type="match status" value="1"/>
</dbReference>
<evidence type="ECO:0000313" key="15">
    <source>
        <dbReference type="Proteomes" id="UP000236569"/>
    </source>
</evidence>
<feature type="domain" description="HAMP" evidence="13">
    <location>
        <begin position="154"/>
        <end position="207"/>
    </location>
</feature>
<dbReference type="InterPro" id="IPR003594">
    <property type="entry name" value="HATPase_dom"/>
</dbReference>
<evidence type="ECO:0000256" key="5">
    <source>
        <dbReference type="ARBA" id="ARBA00022679"/>
    </source>
</evidence>
<keyword evidence="10" id="KW-0472">Membrane</keyword>
<dbReference type="OrthoDB" id="9786919at2"/>
<comment type="catalytic activity">
    <reaction evidence="1">
        <text>ATP + protein L-histidine = ADP + protein N-phospho-L-histidine.</text>
        <dbReference type="EC" id="2.7.13.3"/>
    </reaction>
</comment>
<reference evidence="15" key="1">
    <citation type="submission" date="2018-01" db="EMBL/GenBank/DDBJ databases">
        <title>Draft Genome Sequence of the Radioresistant Bacterium Deinococcus aerius TR0125, Isolated from the Higher Atmosphere above Japan.</title>
        <authorList>
            <person name="Satoh K."/>
            <person name="Arai H."/>
            <person name="Sanzen T."/>
            <person name="Kawaguchi Y."/>
            <person name="Hayashi H."/>
            <person name="Yokobori S."/>
            <person name="Yamagishi A."/>
            <person name="Oono Y."/>
            <person name="Narumi I."/>
        </authorList>
    </citation>
    <scope>NUCLEOTIDE SEQUENCE [LARGE SCALE GENOMIC DNA]</scope>
    <source>
        <strain evidence="15">TR0125</strain>
    </source>
</reference>
<dbReference type="PRINTS" id="PR00344">
    <property type="entry name" value="BCTRLSENSOR"/>
</dbReference>
<sequence>MSLRARLTLFIALAVALALLAQGALGYLDFRTTVLHDVDRDARQEAERLARRLSPGSGDEHPAPDDGSAPVPARVLRGGRVLRALGGPFPAGAQLGDWRLARVALTGWGEGAVLEVAVPMREYQRGLRAYQQTVAVTTTALALLGAVVAWLLSRGALRPLEGLIGVTERVAASGDLRTRVPEVGAGELARLGASFNAMLGRLEGFRRREAEFTRHASHELRTPLAAMKAQLDANRAGWVTDAEALATARVQVERMTRLTGALLLLAREDRVEVQAFDLAGLVAATAAQHGAPYSGPAALPFRGDPALLARALENLLENVGRYAPGAPVAVRLELESGQVALSVEDRGPGVPEDAAARLGEAFYRVPGTRSAGSGLGLAVVRRVAQVHGGEARTRPAAPHGLTVTLVLPYPLPEA</sequence>
<dbReference type="AlphaFoldDB" id="A0A2I9DVL7"/>
<dbReference type="InterPro" id="IPR005467">
    <property type="entry name" value="His_kinase_dom"/>
</dbReference>